<evidence type="ECO:0000313" key="2">
    <source>
        <dbReference type="Proteomes" id="UP000799755"/>
    </source>
</evidence>
<sequence length="347" mass="39093">MWAFFAILLLHVLSHGVHSEDARPQSPIMLAKSGGFEIGGKTVSSPASPNRTLSCDHGYMEYFIPWRPRKTSLVMWHSSSSQVWQNRWDGGEGYKDMFLRRNYPVYLWDGPRVGRANWPCVPMNYTPYYGDRLNFISWNFGPSYMNWWPDVQFPTQDNYAWQQATSARYVEIDTTENVELHSDAASIAADSGKIGDNIVYLTNSAGGLRAQMTAVKANNTNIKGIVAYESIGYVFPDNVNITARRGGFGPYVVPLEQFKKLAKLSAIQFVWGDHRDESWDYVRQSRLAAKLINQYGGNATVLKLRDDAGLKGNTHIPFADLGNAKVGALLDTFLEENGLDEYAYDSK</sequence>
<comment type="caution">
    <text evidence="1">The sequence shown here is derived from an EMBL/GenBank/DDBJ whole genome shotgun (WGS) entry which is preliminary data.</text>
</comment>
<accession>A0ACB6QE21</accession>
<reference evidence="1" key="1">
    <citation type="journal article" date="2020" name="Stud. Mycol.">
        <title>101 Dothideomycetes genomes: a test case for predicting lifestyles and emergence of pathogens.</title>
        <authorList>
            <person name="Haridas S."/>
            <person name="Albert R."/>
            <person name="Binder M."/>
            <person name="Bloem J."/>
            <person name="Labutti K."/>
            <person name="Salamov A."/>
            <person name="Andreopoulos B."/>
            <person name="Baker S."/>
            <person name="Barry K."/>
            <person name="Bills G."/>
            <person name="Bluhm B."/>
            <person name="Cannon C."/>
            <person name="Castanera R."/>
            <person name="Culley D."/>
            <person name="Daum C."/>
            <person name="Ezra D."/>
            <person name="Gonzalez J."/>
            <person name="Henrissat B."/>
            <person name="Kuo A."/>
            <person name="Liang C."/>
            <person name="Lipzen A."/>
            <person name="Lutzoni F."/>
            <person name="Magnuson J."/>
            <person name="Mondo S."/>
            <person name="Nolan M."/>
            <person name="Ohm R."/>
            <person name="Pangilinan J."/>
            <person name="Park H.-J."/>
            <person name="Ramirez L."/>
            <person name="Alfaro M."/>
            <person name="Sun H."/>
            <person name="Tritt A."/>
            <person name="Yoshinaga Y."/>
            <person name="Zwiers L.-H."/>
            <person name="Turgeon B."/>
            <person name="Goodwin S."/>
            <person name="Spatafora J."/>
            <person name="Crous P."/>
            <person name="Grigoriev I."/>
        </authorList>
    </citation>
    <scope>NUCLEOTIDE SEQUENCE</scope>
    <source>
        <strain evidence="1">ATCC 200398</strain>
    </source>
</reference>
<dbReference type="Proteomes" id="UP000799755">
    <property type="component" value="Unassembled WGS sequence"/>
</dbReference>
<protein>
    <submittedName>
        <fullName evidence="1">Alpha/beta-hydrolase</fullName>
    </submittedName>
</protein>
<proteinExistence type="predicted"/>
<evidence type="ECO:0000313" key="1">
    <source>
        <dbReference type="EMBL" id="KAF2464607.1"/>
    </source>
</evidence>
<keyword evidence="2" id="KW-1185">Reference proteome</keyword>
<dbReference type="EMBL" id="MU003535">
    <property type="protein sequence ID" value="KAF2464607.1"/>
    <property type="molecule type" value="Genomic_DNA"/>
</dbReference>
<organism evidence="1 2">
    <name type="scientific">Lindgomyces ingoldianus</name>
    <dbReference type="NCBI Taxonomy" id="673940"/>
    <lineage>
        <taxon>Eukaryota</taxon>
        <taxon>Fungi</taxon>
        <taxon>Dikarya</taxon>
        <taxon>Ascomycota</taxon>
        <taxon>Pezizomycotina</taxon>
        <taxon>Dothideomycetes</taxon>
        <taxon>Pleosporomycetidae</taxon>
        <taxon>Pleosporales</taxon>
        <taxon>Lindgomycetaceae</taxon>
        <taxon>Lindgomyces</taxon>
    </lineage>
</organism>
<gene>
    <name evidence="1" type="ORF">BDR25DRAFT_380849</name>
</gene>
<name>A0ACB6QE21_9PLEO</name>